<organism evidence="2 3">
    <name type="scientific">Corynebacterium lipophiloflavum (strain ATCC 700352 / DSM 44291 / CCUG 37336 / JCM 10383 / DMMZ 1944)</name>
    <dbReference type="NCBI Taxonomy" id="525263"/>
    <lineage>
        <taxon>Bacteria</taxon>
        <taxon>Bacillati</taxon>
        <taxon>Actinomycetota</taxon>
        <taxon>Actinomycetes</taxon>
        <taxon>Mycobacteriales</taxon>
        <taxon>Corynebacteriaceae</taxon>
        <taxon>Corynebacterium</taxon>
    </lineage>
</organism>
<dbReference type="eggNOG" id="COG1376">
    <property type="taxonomic scope" value="Bacteria"/>
</dbReference>
<evidence type="ECO:0000256" key="1">
    <source>
        <dbReference type="SAM" id="MobiDB-lite"/>
    </source>
</evidence>
<protein>
    <recommendedName>
        <fullName evidence="4">Tat pathway signal sequence domain protein</fullName>
    </recommendedName>
</protein>
<feature type="compositionally biased region" description="Low complexity" evidence="1">
    <location>
        <begin position="279"/>
        <end position="294"/>
    </location>
</feature>
<dbReference type="HOGENOM" id="CLU_042525_0_0_11"/>
<gene>
    <name evidence="2" type="ORF">HMPREF0298_2351</name>
</gene>
<comment type="caution">
    <text evidence="2">The sequence shown here is derived from an EMBL/GenBank/DDBJ whole genome shotgun (WGS) entry which is preliminary data.</text>
</comment>
<evidence type="ECO:0000313" key="3">
    <source>
        <dbReference type="Proteomes" id="UP000006196"/>
    </source>
</evidence>
<evidence type="ECO:0000313" key="2">
    <source>
        <dbReference type="EMBL" id="EEI15847.1"/>
    </source>
</evidence>
<dbReference type="AlphaFoldDB" id="C0XV81"/>
<dbReference type="Proteomes" id="UP000006196">
    <property type="component" value="Unassembled WGS sequence"/>
</dbReference>
<name>C0XV81_CORLD</name>
<keyword evidence="3" id="KW-1185">Reference proteome</keyword>
<dbReference type="EMBL" id="ACHJ01000175">
    <property type="protein sequence ID" value="EEI15847.1"/>
    <property type="molecule type" value="Genomic_DNA"/>
</dbReference>
<dbReference type="InterPro" id="IPR011047">
    <property type="entry name" value="Quinoprotein_ADH-like_sf"/>
</dbReference>
<dbReference type="STRING" id="525263.HMPREF0298_2351"/>
<dbReference type="SUPFAM" id="SSF50998">
    <property type="entry name" value="Quinoprotein alcohol dehydrogenase-like"/>
    <property type="match status" value="1"/>
</dbReference>
<feature type="region of interest" description="Disordered" evidence="1">
    <location>
        <begin position="276"/>
        <end position="296"/>
    </location>
</feature>
<evidence type="ECO:0008006" key="4">
    <source>
        <dbReference type="Google" id="ProtNLM"/>
    </source>
</evidence>
<proteinExistence type="predicted"/>
<dbReference type="OrthoDB" id="5182370at2"/>
<dbReference type="RefSeq" id="WP_006839644.1">
    <property type="nucleotide sequence ID" value="NZ_GG667191.1"/>
</dbReference>
<accession>C0XV81</accession>
<reference evidence="2" key="1">
    <citation type="submission" date="2009-01" db="EMBL/GenBank/DDBJ databases">
        <authorList>
            <person name="Qin X."/>
            <person name="Bachman B."/>
            <person name="Battles P."/>
            <person name="Bell A."/>
            <person name="Bess C."/>
            <person name="Bickham C."/>
            <person name="Chaboub L."/>
            <person name="Chen D."/>
            <person name="Coyle M."/>
            <person name="Deiros D.R."/>
            <person name="Dinh H."/>
            <person name="Forbes L."/>
            <person name="Fowler G."/>
            <person name="Francisco L."/>
            <person name="Fu Q."/>
            <person name="Gubbala S."/>
            <person name="Hale W."/>
            <person name="Han Y."/>
            <person name="Hemphill L."/>
            <person name="Highlander S.K."/>
            <person name="Hirani K."/>
            <person name="Hogues M."/>
            <person name="Jackson L."/>
            <person name="Jakkamsetti A."/>
            <person name="Javaid M."/>
            <person name="Jiang H."/>
            <person name="Korchina V."/>
            <person name="Kovar C."/>
            <person name="Lara F."/>
            <person name="Lee S."/>
            <person name="Mata R."/>
            <person name="Mathew T."/>
            <person name="Moen C."/>
            <person name="Morales K."/>
            <person name="Munidasa M."/>
            <person name="Nazareth L."/>
            <person name="Ngo R."/>
            <person name="Nguyen L."/>
            <person name="Okwuonu G."/>
            <person name="Ongeri F."/>
            <person name="Patil S."/>
            <person name="Petrosino J."/>
            <person name="Pham C."/>
            <person name="Pham P."/>
            <person name="Pu L.-L."/>
            <person name="Puazo M."/>
            <person name="Raj R."/>
            <person name="Reid J."/>
            <person name="Rouhana J."/>
            <person name="Saada N."/>
            <person name="Shang Y."/>
            <person name="Simmons D."/>
            <person name="Thornton R."/>
            <person name="Warren J."/>
            <person name="Weissenberger G."/>
            <person name="Zhang J."/>
            <person name="Zhang L."/>
            <person name="Zhou C."/>
            <person name="Zhu D."/>
            <person name="Muzny D."/>
            <person name="Worley K."/>
            <person name="Gibbs R."/>
        </authorList>
    </citation>
    <scope>NUCLEOTIDE SEQUENCE [LARGE SCALE GENOMIC DNA]</scope>
    <source>
        <strain evidence="2">DSM 44291</strain>
    </source>
</reference>
<sequence length="397" mass="41372">MSAPYRRTRGDLIAAAVIAAASLVLVAVAFATAPIRASQLSPAVKEYESAASLSTPPSTLQESFRLPDTSEGVAPVVAEGMIISYADGTLRATTPQGETAWTYQRDLDLCALDAAWGKVVATYRGTAGCGDVVALDALAGTYSATRSSVAPDEVASLSSNDRVGYASAERVELWRSDLVRTVEYGRVEAPQESGMQPHACTITSAQTRKELLAVTERCEDGTWLRLQTTTPEDSRKPEIHADVPIAESAYVVAVSPQAAAVYDPGSMQVSAYNTNGEQLSASPAPDLGPAADPATGESADLPHHMTYFSPNTLSLFEPDGLHFSGAFDGALGPGFAAGDKLLFATSAGVVVANWDTREVERVIALDRGGYAGPVGLAGAGDAVVEKRGGELVVFSAS</sequence>